<dbReference type="EMBL" id="BBMN01000019">
    <property type="protein sequence ID" value="GAL07769.1"/>
    <property type="molecule type" value="Genomic_DNA"/>
</dbReference>
<dbReference type="PANTHER" id="PTHR33452:SF1">
    <property type="entry name" value="INNER MEMBRANE PROTEIN YPHA-RELATED"/>
    <property type="match status" value="1"/>
</dbReference>
<evidence type="ECO:0000256" key="3">
    <source>
        <dbReference type="ARBA" id="ARBA00022475"/>
    </source>
</evidence>
<reference evidence="8 9" key="1">
    <citation type="journal article" date="2014" name="Genome Announc.">
        <title>Draft Genome Sequences of Two Vibrionaceae Species, Vibrio ponticus C121 and Photobacterium aphoticum C119, Isolated as Coral Reef Microbiota.</title>
        <authorList>
            <person name="Al-saari N."/>
            <person name="Meirelles P.M."/>
            <person name="Mino S."/>
            <person name="Suda W."/>
            <person name="Oshima K."/>
            <person name="Hattori M."/>
            <person name="Ohkuma M."/>
            <person name="Thompson F.L."/>
            <person name="Gomez-Gil B."/>
            <person name="Sawabe T."/>
            <person name="Sawabe T."/>
        </authorList>
    </citation>
    <scope>NUCLEOTIDE SEQUENCE [LARGE SCALE GENOMIC DNA]</scope>
    <source>
        <strain evidence="8 9">JCM 19237</strain>
    </source>
</reference>
<proteinExistence type="inferred from homology"/>
<dbReference type="Pfam" id="PF07681">
    <property type="entry name" value="DoxX"/>
    <property type="match status" value="1"/>
</dbReference>
<name>A0A090R0Y2_9GAMM</name>
<feature type="transmembrane region" description="Helical" evidence="7">
    <location>
        <begin position="91"/>
        <end position="108"/>
    </location>
</feature>
<feature type="transmembrane region" description="Helical" evidence="7">
    <location>
        <begin position="61"/>
        <end position="84"/>
    </location>
</feature>
<keyword evidence="3" id="KW-1003">Cell membrane</keyword>
<dbReference type="InterPro" id="IPR032808">
    <property type="entry name" value="DoxX"/>
</dbReference>
<evidence type="ECO:0000256" key="1">
    <source>
        <dbReference type="ARBA" id="ARBA00004651"/>
    </source>
</evidence>
<evidence type="ECO:0000256" key="4">
    <source>
        <dbReference type="ARBA" id="ARBA00022692"/>
    </source>
</evidence>
<comment type="caution">
    <text evidence="8">The sequence shown here is derived from an EMBL/GenBank/DDBJ whole genome shotgun (WGS) entry which is preliminary data.</text>
</comment>
<evidence type="ECO:0000256" key="2">
    <source>
        <dbReference type="ARBA" id="ARBA00006679"/>
    </source>
</evidence>
<dbReference type="InterPro" id="IPR051907">
    <property type="entry name" value="DoxX-like_oxidoreductase"/>
</dbReference>
<evidence type="ECO:0000256" key="7">
    <source>
        <dbReference type="SAM" id="Phobius"/>
    </source>
</evidence>
<accession>A0A090R0Y2</accession>
<comment type="similarity">
    <text evidence="2">Belongs to the DoxX family.</text>
</comment>
<gene>
    <name evidence="8" type="ORF">JCM19237_6951</name>
</gene>
<protein>
    <submittedName>
        <fullName evidence="8">Integral membrane protein rhomboid family</fullName>
    </submittedName>
</protein>
<comment type="subcellular location">
    <subcellularLocation>
        <location evidence="1">Cell membrane</location>
        <topology evidence="1">Multi-pass membrane protein</topology>
    </subcellularLocation>
</comment>
<evidence type="ECO:0000256" key="5">
    <source>
        <dbReference type="ARBA" id="ARBA00022989"/>
    </source>
</evidence>
<dbReference type="PANTHER" id="PTHR33452">
    <property type="entry name" value="OXIDOREDUCTASE CATD-RELATED"/>
    <property type="match status" value="1"/>
</dbReference>
<evidence type="ECO:0000313" key="8">
    <source>
        <dbReference type="EMBL" id="GAL07769.1"/>
    </source>
</evidence>
<dbReference type="Proteomes" id="UP000029227">
    <property type="component" value="Unassembled WGS sequence"/>
</dbReference>
<keyword evidence="4 7" id="KW-0812">Transmembrane</keyword>
<sequence length="168" mass="19482">MLQFFKHLDATAQRFTDPLIPLLLLFTRLWVAWVFFQSGMIKYSTWDSTLYLFEYEYQVPVLPWLWAAYLGTAAELILPVFLALGLFTRPMALALFIFNIIAVVSYPLLWEKGFFDHQLWGMMLLVNIFWGAGALSLDRLFSEQPTPPAHSIAVTARHLTVYRHKNGH</sequence>
<feature type="transmembrane region" description="Helical" evidence="7">
    <location>
        <begin position="120"/>
        <end position="137"/>
    </location>
</feature>
<keyword evidence="6 7" id="KW-0472">Membrane</keyword>
<evidence type="ECO:0000313" key="9">
    <source>
        <dbReference type="Proteomes" id="UP000029227"/>
    </source>
</evidence>
<dbReference type="eggNOG" id="COG2259">
    <property type="taxonomic scope" value="Bacteria"/>
</dbReference>
<dbReference type="AlphaFoldDB" id="A0A090R0Y2"/>
<evidence type="ECO:0000256" key="6">
    <source>
        <dbReference type="ARBA" id="ARBA00023136"/>
    </source>
</evidence>
<keyword evidence="5 7" id="KW-1133">Transmembrane helix</keyword>
<dbReference type="STRING" id="754436.JCM19237_6951"/>
<organism evidence="8 9">
    <name type="scientific">Photobacterium aphoticum</name>
    <dbReference type="NCBI Taxonomy" id="754436"/>
    <lineage>
        <taxon>Bacteria</taxon>
        <taxon>Pseudomonadati</taxon>
        <taxon>Pseudomonadota</taxon>
        <taxon>Gammaproteobacteria</taxon>
        <taxon>Vibrionales</taxon>
        <taxon>Vibrionaceae</taxon>
        <taxon>Photobacterium</taxon>
    </lineage>
</organism>
<feature type="transmembrane region" description="Helical" evidence="7">
    <location>
        <begin position="20"/>
        <end position="41"/>
    </location>
</feature>
<dbReference type="GO" id="GO:0005886">
    <property type="term" value="C:plasma membrane"/>
    <property type="evidence" value="ECO:0007669"/>
    <property type="project" value="UniProtKB-SubCell"/>
</dbReference>